<evidence type="ECO:0000256" key="5">
    <source>
        <dbReference type="ARBA" id="ARBA00022475"/>
    </source>
</evidence>
<dbReference type="GO" id="GO:0009288">
    <property type="term" value="C:bacterial-type flagellum"/>
    <property type="evidence" value="ECO:0007669"/>
    <property type="project" value="InterPro"/>
</dbReference>
<keyword evidence="12" id="KW-0282">Flagellum</keyword>
<keyword evidence="4" id="KW-0813">Transport</keyword>
<dbReference type="Gene3D" id="1.10.287.1700">
    <property type="match status" value="1"/>
</dbReference>
<dbReference type="GO" id="GO:0005886">
    <property type="term" value="C:plasma membrane"/>
    <property type="evidence" value="ECO:0007669"/>
    <property type="project" value="UniProtKB-SubCell"/>
</dbReference>
<gene>
    <name evidence="12" type="ORF">SAMN05216362_101134</name>
</gene>
<dbReference type="GO" id="GO:0071973">
    <property type="term" value="P:bacterial-type flagellum-dependent cell motility"/>
    <property type="evidence" value="ECO:0007669"/>
    <property type="project" value="InterPro"/>
</dbReference>
<organism evidence="12 13">
    <name type="scientific">Piscibacillus halophilus</name>
    <dbReference type="NCBI Taxonomy" id="571933"/>
    <lineage>
        <taxon>Bacteria</taxon>
        <taxon>Bacillati</taxon>
        <taxon>Bacillota</taxon>
        <taxon>Bacilli</taxon>
        <taxon>Bacillales</taxon>
        <taxon>Bacillaceae</taxon>
        <taxon>Piscibacillus</taxon>
    </lineage>
</organism>
<keyword evidence="8" id="KW-0653">Protein transport</keyword>
<evidence type="ECO:0000313" key="12">
    <source>
        <dbReference type="EMBL" id="SEP57095.1"/>
    </source>
</evidence>
<dbReference type="InterPro" id="IPR053716">
    <property type="entry name" value="Flag_assembly_chemotaxis_eff"/>
</dbReference>
<dbReference type="InterPro" id="IPR012823">
    <property type="entry name" value="Flagell_FliJ"/>
</dbReference>
<proteinExistence type="inferred from homology"/>
<evidence type="ECO:0000256" key="11">
    <source>
        <dbReference type="SAM" id="Coils"/>
    </source>
</evidence>
<reference evidence="12 13" key="1">
    <citation type="submission" date="2016-10" db="EMBL/GenBank/DDBJ databases">
        <authorList>
            <person name="de Groot N.N."/>
        </authorList>
    </citation>
    <scope>NUCLEOTIDE SEQUENCE [LARGE SCALE GENOMIC DNA]</scope>
    <source>
        <strain evidence="12 13">DSM 21633</strain>
    </source>
</reference>
<accession>A0A1H8YXY7</accession>
<dbReference type="GO" id="GO:0015031">
    <property type="term" value="P:protein transport"/>
    <property type="evidence" value="ECO:0007669"/>
    <property type="project" value="UniProtKB-KW"/>
</dbReference>
<comment type="subcellular location">
    <subcellularLocation>
        <location evidence="1">Cell membrane</location>
        <topology evidence="1">Peripheral membrane protein</topology>
        <orientation evidence="1">Cytoplasmic side</orientation>
    </subcellularLocation>
</comment>
<evidence type="ECO:0000256" key="8">
    <source>
        <dbReference type="ARBA" id="ARBA00022927"/>
    </source>
</evidence>
<evidence type="ECO:0000256" key="1">
    <source>
        <dbReference type="ARBA" id="ARBA00004413"/>
    </source>
</evidence>
<evidence type="ECO:0000313" key="13">
    <source>
        <dbReference type="Proteomes" id="UP000199427"/>
    </source>
</evidence>
<dbReference type="NCBIfam" id="TIGR02473">
    <property type="entry name" value="flagell_FliJ"/>
    <property type="match status" value="1"/>
</dbReference>
<evidence type="ECO:0000256" key="6">
    <source>
        <dbReference type="ARBA" id="ARBA00022500"/>
    </source>
</evidence>
<dbReference type="GO" id="GO:0044781">
    <property type="term" value="P:bacterial-type flagellum organization"/>
    <property type="evidence" value="ECO:0007669"/>
    <property type="project" value="UniProtKB-KW"/>
</dbReference>
<dbReference type="Pfam" id="PF02050">
    <property type="entry name" value="FliJ"/>
    <property type="match status" value="1"/>
</dbReference>
<evidence type="ECO:0000256" key="9">
    <source>
        <dbReference type="ARBA" id="ARBA00023136"/>
    </source>
</evidence>
<dbReference type="EMBL" id="FOES01000001">
    <property type="protein sequence ID" value="SEP57095.1"/>
    <property type="molecule type" value="Genomic_DNA"/>
</dbReference>
<comment type="similarity">
    <text evidence="2">Belongs to the FliJ family.</text>
</comment>
<keyword evidence="7" id="KW-1005">Bacterial flagellum biogenesis</keyword>
<evidence type="ECO:0000256" key="7">
    <source>
        <dbReference type="ARBA" id="ARBA00022795"/>
    </source>
</evidence>
<keyword evidence="10" id="KW-1006">Bacterial flagellum protein export</keyword>
<keyword evidence="13" id="KW-1185">Reference proteome</keyword>
<evidence type="ECO:0000256" key="4">
    <source>
        <dbReference type="ARBA" id="ARBA00022448"/>
    </source>
</evidence>
<dbReference type="OrthoDB" id="2968361at2"/>
<evidence type="ECO:0000256" key="10">
    <source>
        <dbReference type="ARBA" id="ARBA00023225"/>
    </source>
</evidence>
<keyword evidence="12" id="KW-0969">Cilium</keyword>
<keyword evidence="5" id="KW-1003">Cell membrane</keyword>
<feature type="coiled-coil region" evidence="11">
    <location>
        <begin position="67"/>
        <end position="133"/>
    </location>
</feature>
<protein>
    <recommendedName>
        <fullName evidence="3">Flagellar FliJ protein</fullName>
    </recommendedName>
</protein>
<dbReference type="RefSeq" id="WP_091772081.1">
    <property type="nucleotide sequence ID" value="NZ_FOES01000001.1"/>
</dbReference>
<evidence type="ECO:0000256" key="3">
    <source>
        <dbReference type="ARBA" id="ARBA00020392"/>
    </source>
</evidence>
<dbReference type="Proteomes" id="UP000199427">
    <property type="component" value="Unassembled WGS sequence"/>
</dbReference>
<dbReference type="GO" id="GO:0006935">
    <property type="term" value="P:chemotaxis"/>
    <property type="evidence" value="ECO:0007669"/>
    <property type="project" value="UniProtKB-KW"/>
</dbReference>
<sequence length="148" mass="18010">MNNELRSIDKLLEFKEEQFNQSQAQFKRAMEYFETVGNQLYDLLKTKEKIEKALNDHLKSRIKAYELLNYQQQLDQLKKKENELQMKVHQARMNMQDKEQKRTEAHFEYKKLEKVKENRLIALKKRMKNLENQQLDEVSVQQYVRVNG</sequence>
<keyword evidence="6" id="KW-0145">Chemotaxis</keyword>
<keyword evidence="11" id="KW-0175">Coiled coil</keyword>
<evidence type="ECO:0000256" key="2">
    <source>
        <dbReference type="ARBA" id="ARBA00010004"/>
    </source>
</evidence>
<keyword evidence="9" id="KW-0472">Membrane</keyword>
<name>A0A1H8YXY7_9BACI</name>
<dbReference type="AlphaFoldDB" id="A0A1H8YXY7"/>
<keyword evidence="12" id="KW-0966">Cell projection</keyword>
<dbReference type="STRING" id="571933.SAMN05216362_101134"/>